<dbReference type="PATRIC" id="fig|1182568.3.peg.1847"/>
<dbReference type="PANTHER" id="PTHR43461">
    <property type="entry name" value="TRANSMEMBRANE PROTEIN 256"/>
    <property type="match status" value="1"/>
</dbReference>
<proteinExistence type="inferred from homology"/>
<name>A0A172TA39_9DEIO</name>
<organism evidence="7 8">
    <name type="scientific">Deinococcus puniceus</name>
    <dbReference type="NCBI Taxonomy" id="1182568"/>
    <lineage>
        <taxon>Bacteria</taxon>
        <taxon>Thermotogati</taxon>
        <taxon>Deinococcota</taxon>
        <taxon>Deinococci</taxon>
        <taxon>Deinococcales</taxon>
        <taxon>Deinococcaceae</taxon>
        <taxon>Deinococcus</taxon>
    </lineage>
</organism>
<protein>
    <recommendedName>
        <fullName evidence="9">DUF423 domain-containing protein</fullName>
    </recommendedName>
</protein>
<evidence type="ECO:0000256" key="4">
    <source>
        <dbReference type="ARBA" id="ARBA00022989"/>
    </source>
</evidence>
<dbReference type="InterPro" id="IPR006696">
    <property type="entry name" value="DUF423"/>
</dbReference>
<dbReference type="KEGG" id="dpu:SU48_08875"/>
<dbReference type="EMBL" id="CP011387">
    <property type="protein sequence ID" value="ANE43871.1"/>
    <property type="molecule type" value="Genomic_DNA"/>
</dbReference>
<feature type="transmembrane region" description="Helical" evidence="6">
    <location>
        <begin position="73"/>
        <end position="90"/>
    </location>
</feature>
<keyword evidence="5 6" id="KW-0472">Membrane</keyword>
<comment type="subcellular location">
    <subcellularLocation>
        <location evidence="1">Membrane</location>
        <topology evidence="1">Multi-pass membrane protein</topology>
    </subcellularLocation>
</comment>
<evidence type="ECO:0000256" key="3">
    <source>
        <dbReference type="ARBA" id="ARBA00022692"/>
    </source>
</evidence>
<dbReference type="OrthoDB" id="9802121at2"/>
<evidence type="ECO:0000256" key="5">
    <source>
        <dbReference type="ARBA" id="ARBA00023136"/>
    </source>
</evidence>
<keyword evidence="3 6" id="KW-0812">Transmembrane</keyword>
<sequence>MSAPRFAHQNALFAGLLLAAVGIGLGAFGAHALKARLDPAMLANFETGVRYQMYAALALIALGSQASIRRAPVLLLAGAIIFSGTLYILALTGQRWLGAVTPIGGALLIAGFVVAALEARGKGV</sequence>
<feature type="transmembrane region" description="Helical" evidence="6">
    <location>
        <begin position="48"/>
        <end position="66"/>
    </location>
</feature>
<gene>
    <name evidence="7" type="ORF">SU48_08875</name>
</gene>
<evidence type="ECO:0000313" key="8">
    <source>
        <dbReference type="Proteomes" id="UP000077363"/>
    </source>
</evidence>
<dbReference type="RefSeq" id="WP_064014939.1">
    <property type="nucleotide sequence ID" value="NZ_CP011387.1"/>
</dbReference>
<keyword evidence="4 6" id="KW-1133">Transmembrane helix</keyword>
<evidence type="ECO:0000256" key="6">
    <source>
        <dbReference type="SAM" id="Phobius"/>
    </source>
</evidence>
<dbReference type="AlphaFoldDB" id="A0A172TA39"/>
<feature type="transmembrane region" description="Helical" evidence="6">
    <location>
        <begin position="96"/>
        <end position="117"/>
    </location>
</feature>
<comment type="similarity">
    <text evidence="2">Belongs to the UPF0382 family.</text>
</comment>
<dbReference type="GO" id="GO:0005886">
    <property type="term" value="C:plasma membrane"/>
    <property type="evidence" value="ECO:0007669"/>
    <property type="project" value="TreeGrafter"/>
</dbReference>
<evidence type="ECO:0000256" key="1">
    <source>
        <dbReference type="ARBA" id="ARBA00004141"/>
    </source>
</evidence>
<keyword evidence="8" id="KW-1185">Reference proteome</keyword>
<evidence type="ECO:0000256" key="2">
    <source>
        <dbReference type="ARBA" id="ARBA00009694"/>
    </source>
</evidence>
<evidence type="ECO:0008006" key="9">
    <source>
        <dbReference type="Google" id="ProtNLM"/>
    </source>
</evidence>
<dbReference type="Pfam" id="PF04241">
    <property type="entry name" value="DUF423"/>
    <property type="match status" value="1"/>
</dbReference>
<reference evidence="7 8" key="1">
    <citation type="submission" date="2015-01" db="EMBL/GenBank/DDBJ databases">
        <title>Deinococcus puniceus/DY1/ whole genome sequencing.</title>
        <authorList>
            <person name="Kim M.K."/>
            <person name="Srinivasan S."/>
            <person name="Lee J.-J."/>
        </authorList>
    </citation>
    <scope>NUCLEOTIDE SEQUENCE [LARGE SCALE GENOMIC DNA]</scope>
    <source>
        <strain evidence="7 8">DY1</strain>
    </source>
</reference>
<accession>A0A172TA39</accession>
<dbReference type="PANTHER" id="PTHR43461:SF1">
    <property type="entry name" value="TRANSMEMBRANE PROTEIN 256"/>
    <property type="match status" value="1"/>
</dbReference>
<dbReference type="Proteomes" id="UP000077363">
    <property type="component" value="Chromosome"/>
</dbReference>
<evidence type="ECO:0000313" key="7">
    <source>
        <dbReference type="EMBL" id="ANE43871.1"/>
    </source>
</evidence>